<dbReference type="InterPro" id="IPR000477">
    <property type="entry name" value="RT_dom"/>
</dbReference>
<dbReference type="SUPFAM" id="SSF56672">
    <property type="entry name" value="DNA/RNA polymerases"/>
    <property type="match status" value="1"/>
</dbReference>
<dbReference type="FunFam" id="3.10.10.10:FF:000002">
    <property type="entry name" value="Retrovirus-related Pol polyprotein from transposon 17.6-like protein"/>
    <property type="match status" value="1"/>
</dbReference>
<organism evidence="9 10">
    <name type="scientific">Pinctada imbricata</name>
    <name type="common">Atlantic pearl-oyster</name>
    <name type="synonym">Pinctada martensii</name>
    <dbReference type="NCBI Taxonomy" id="66713"/>
    <lineage>
        <taxon>Eukaryota</taxon>
        <taxon>Metazoa</taxon>
        <taxon>Spiralia</taxon>
        <taxon>Lophotrochozoa</taxon>
        <taxon>Mollusca</taxon>
        <taxon>Bivalvia</taxon>
        <taxon>Autobranchia</taxon>
        <taxon>Pteriomorphia</taxon>
        <taxon>Pterioida</taxon>
        <taxon>Pterioidea</taxon>
        <taxon>Pteriidae</taxon>
        <taxon>Pinctada</taxon>
    </lineage>
</organism>
<dbReference type="CDD" id="cd01647">
    <property type="entry name" value="RT_LTR"/>
    <property type="match status" value="1"/>
</dbReference>
<dbReference type="PROSITE" id="PS50878">
    <property type="entry name" value="RT_POL"/>
    <property type="match status" value="1"/>
</dbReference>
<keyword evidence="5" id="KW-0255">Endonuclease</keyword>
<dbReference type="Gene3D" id="3.30.70.270">
    <property type="match status" value="2"/>
</dbReference>
<evidence type="ECO:0000256" key="5">
    <source>
        <dbReference type="ARBA" id="ARBA00022759"/>
    </source>
</evidence>
<keyword evidence="3" id="KW-0548">Nucleotidyltransferase</keyword>
<dbReference type="GO" id="GO:0008233">
    <property type="term" value="F:peptidase activity"/>
    <property type="evidence" value="ECO:0007669"/>
    <property type="project" value="UniProtKB-KW"/>
</dbReference>
<keyword evidence="2" id="KW-0808">Transferase</keyword>
<evidence type="ECO:0000256" key="4">
    <source>
        <dbReference type="ARBA" id="ARBA00022722"/>
    </source>
</evidence>
<proteinExistence type="predicted"/>
<evidence type="ECO:0000313" key="9">
    <source>
        <dbReference type="EMBL" id="KAK3105091.1"/>
    </source>
</evidence>
<keyword evidence="1" id="KW-0645">Protease</keyword>
<evidence type="ECO:0000313" key="10">
    <source>
        <dbReference type="Proteomes" id="UP001186944"/>
    </source>
</evidence>
<evidence type="ECO:0000256" key="3">
    <source>
        <dbReference type="ARBA" id="ARBA00022695"/>
    </source>
</evidence>
<evidence type="ECO:0000259" key="8">
    <source>
        <dbReference type="PROSITE" id="PS50878"/>
    </source>
</evidence>
<dbReference type="EMBL" id="VSWD01000004">
    <property type="protein sequence ID" value="KAK3105091.1"/>
    <property type="molecule type" value="Genomic_DNA"/>
</dbReference>
<dbReference type="GO" id="GO:0004519">
    <property type="term" value="F:endonuclease activity"/>
    <property type="evidence" value="ECO:0007669"/>
    <property type="project" value="UniProtKB-KW"/>
</dbReference>
<evidence type="ECO:0000256" key="2">
    <source>
        <dbReference type="ARBA" id="ARBA00022679"/>
    </source>
</evidence>
<sequence length="421" mass="47549">MICKVKPVRSTTVPPKSRVWLPIHIPSSEKLAPLGIIEPCLNQLHQKSIFFSAGIIDLRDNSTSKCIDFMNLGNEPVTLYPNSCIGTCESYYETVSGQCGAITTEIIDEAVLPDHLQDLFERSIVHLTEDQKADLKSLLIKYQDIFSKSSQDIGQTNAVQHRINTGTAPPIRQPPRRLPFGKREIEKEEIQKMLEKGVIEPSSSPWSSCIVLVNKRDGTTRFCVDYRKLNDVTIKDAYPLPSVDECLDSLSDSIWFSCLDLNSGFWQIAMANEDKEKTAFSTSQGLFQFTVMPFGLANSPSTFERLMENVLRGLQWEKCLVYMDDIIVPGASFEEEIERLEMVLTRLSEANLKLKPSKCLLFQKQVSFLGHIVSADGIQTDPKKIEAVKNWPTPKTQRHVKSFLGLASYYRRFIKGFAEIA</sequence>
<dbReference type="Pfam" id="PF00078">
    <property type="entry name" value="RVT_1"/>
    <property type="match status" value="1"/>
</dbReference>
<accession>A0AA88YTG7</accession>
<reference evidence="9" key="1">
    <citation type="submission" date="2019-08" db="EMBL/GenBank/DDBJ databases">
        <title>The improved chromosome-level genome for the pearl oyster Pinctada fucata martensii using PacBio sequencing and Hi-C.</title>
        <authorList>
            <person name="Zheng Z."/>
        </authorList>
    </citation>
    <scope>NUCLEOTIDE SEQUENCE</scope>
    <source>
        <strain evidence="9">ZZ-2019</strain>
        <tissue evidence="9">Adductor muscle</tissue>
    </source>
</reference>
<dbReference type="AlphaFoldDB" id="A0AA88YTG7"/>
<dbReference type="Proteomes" id="UP001186944">
    <property type="component" value="Unassembled WGS sequence"/>
</dbReference>
<dbReference type="PANTHER" id="PTHR37984:SF5">
    <property type="entry name" value="PROTEIN NYNRIN-LIKE"/>
    <property type="match status" value="1"/>
</dbReference>
<dbReference type="GO" id="GO:0006508">
    <property type="term" value="P:proteolysis"/>
    <property type="evidence" value="ECO:0007669"/>
    <property type="project" value="UniProtKB-KW"/>
</dbReference>
<dbReference type="InterPro" id="IPR043128">
    <property type="entry name" value="Rev_trsase/Diguanyl_cyclase"/>
</dbReference>
<keyword evidence="4" id="KW-0540">Nuclease</keyword>
<evidence type="ECO:0000256" key="6">
    <source>
        <dbReference type="ARBA" id="ARBA00022801"/>
    </source>
</evidence>
<dbReference type="PANTHER" id="PTHR37984">
    <property type="entry name" value="PROTEIN CBG26694"/>
    <property type="match status" value="1"/>
</dbReference>
<keyword evidence="7" id="KW-0695">RNA-directed DNA polymerase</keyword>
<keyword evidence="10" id="KW-1185">Reference proteome</keyword>
<comment type="caution">
    <text evidence="9">The sequence shown here is derived from an EMBL/GenBank/DDBJ whole genome shotgun (WGS) entry which is preliminary data.</text>
</comment>
<name>A0AA88YTG7_PINIB</name>
<dbReference type="InterPro" id="IPR043502">
    <property type="entry name" value="DNA/RNA_pol_sf"/>
</dbReference>
<feature type="domain" description="Reverse transcriptase" evidence="8">
    <location>
        <begin position="194"/>
        <end position="373"/>
    </location>
</feature>
<dbReference type="InterPro" id="IPR050951">
    <property type="entry name" value="Retrovirus_Pol_polyprotein"/>
</dbReference>
<evidence type="ECO:0000256" key="1">
    <source>
        <dbReference type="ARBA" id="ARBA00022670"/>
    </source>
</evidence>
<evidence type="ECO:0000256" key="7">
    <source>
        <dbReference type="ARBA" id="ARBA00022918"/>
    </source>
</evidence>
<keyword evidence="6" id="KW-0378">Hydrolase</keyword>
<dbReference type="GO" id="GO:0003964">
    <property type="term" value="F:RNA-directed DNA polymerase activity"/>
    <property type="evidence" value="ECO:0007669"/>
    <property type="project" value="UniProtKB-KW"/>
</dbReference>
<protein>
    <recommendedName>
        <fullName evidence="8">Reverse transcriptase domain-containing protein</fullName>
    </recommendedName>
</protein>
<dbReference type="FunFam" id="3.10.10.10:FF:000007">
    <property type="entry name" value="Retrovirus-related Pol polyprotein from transposon 17.6-like Protein"/>
    <property type="match status" value="1"/>
</dbReference>
<gene>
    <name evidence="9" type="ORF">FSP39_017124</name>
</gene>
<dbReference type="Gene3D" id="3.10.10.10">
    <property type="entry name" value="HIV Type 1 Reverse Transcriptase, subunit A, domain 1"/>
    <property type="match status" value="1"/>
</dbReference>